<evidence type="ECO:0000313" key="2">
    <source>
        <dbReference type="EMBL" id="KRR25251.1"/>
    </source>
</evidence>
<sequence length="386" mass="41300">MCLKAFSAATVSLCLLALGALASAQDASSAPKIPSCRLDSSKNAILQATLKRAIGAYAAMGKQLPVSKVAINPVSPSADPQTLDVYVVLDAPKGATDAGGCATRTPGEADAVDPLSVLGGCVVAAVDRPEMRCSSSAVQVFAKAGRSEERESIALLYVVAHELGHLKQRRLGEYAGRVEQIDLGTAPSARIDALREACDPVSLKVEEETDAMSFDVLVKLVGEAPYREPILSERGSVYSNIDQLALASNGWQLLNARRDFVSKPKVHPSFEPQNFPTPDKEIEKNAKTFVCAALKGKKGTIYYPGRSISHPPMEQRLQRMAEKLKPVAEGLPTKPGDPNFKPVAILQGDLGPILTFIYRETGVYMKSLQNKICTRLNGPRPDAGCT</sequence>
<accession>A0A0R3N620</accession>
<proteinExistence type="predicted"/>
<reference evidence="2 3" key="1">
    <citation type="submission" date="2014-03" db="EMBL/GenBank/DDBJ databases">
        <title>Bradyrhizobium valentinum sp. nov., isolated from effective nodules of Lupinus mariae-josephae, a lupine endemic of basic-lime soils in Eastern Spain.</title>
        <authorList>
            <person name="Duran D."/>
            <person name="Rey L."/>
            <person name="Navarro A."/>
            <person name="Busquets A."/>
            <person name="Imperial J."/>
            <person name="Ruiz-Argueso T."/>
        </authorList>
    </citation>
    <scope>NUCLEOTIDE SEQUENCE [LARGE SCALE GENOMIC DNA]</scope>
    <source>
        <strain evidence="2 3">CCBAU 23086</strain>
    </source>
</reference>
<feature type="signal peptide" evidence="1">
    <location>
        <begin position="1"/>
        <end position="22"/>
    </location>
</feature>
<dbReference type="AlphaFoldDB" id="A0A0R3N620"/>
<evidence type="ECO:0000313" key="3">
    <source>
        <dbReference type="Proteomes" id="UP000051660"/>
    </source>
</evidence>
<feature type="chain" id="PRO_5006444948" evidence="1">
    <location>
        <begin position="23"/>
        <end position="386"/>
    </location>
</feature>
<name>A0A0R3N620_9BRAD</name>
<evidence type="ECO:0000256" key="1">
    <source>
        <dbReference type="SAM" id="SignalP"/>
    </source>
</evidence>
<dbReference type="EMBL" id="LLYB01000057">
    <property type="protein sequence ID" value="KRR25251.1"/>
    <property type="molecule type" value="Genomic_DNA"/>
</dbReference>
<keyword evidence="1" id="KW-0732">Signal</keyword>
<dbReference type="Proteomes" id="UP000051660">
    <property type="component" value="Unassembled WGS sequence"/>
</dbReference>
<dbReference type="RefSeq" id="WP_057857920.1">
    <property type="nucleotide sequence ID" value="NZ_LLYB01000057.1"/>
</dbReference>
<protein>
    <submittedName>
        <fullName evidence="2">Uncharacterized protein</fullName>
    </submittedName>
</protein>
<gene>
    <name evidence="2" type="ORF">CQ14_09545</name>
</gene>
<comment type="caution">
    <text evidence="2">The sequence shown here is derived from an EMBL/GenBank/DDBJ whole genome shotgun (WGS) entry which is preliminary data.</text>
</comment>
<organism evidence="2 3">
    <name type="scientific">Bradyrhizobium lablabi</name>
    <dbReference type="NCBI Taxonomy" id="722472"/>
    <lineage>
        <taxon>Bacteria</taxon>
        <taxon>Pseudomonadati</taxon>
        <taxon>Pseudomonadota</taxon>
        <taxon>Alphaproteobacteria</taxon>
        <taxon>Hyphomicrobiales</taxon>
        <taxon>Nitrobacteraceae</taxon>
        <taxon>Bradyrhizobium</taxon>
    </lineage>
</organism>